<proteinExistence type="predicted"/>
<gene>
    <name evidence="3" type="primary">20204453</name>
    <name evidence="2" type="ORF">HELRODRAFT_173206</name>
</gene>
<organism evidence="3 4">
    <name type="scientific">Helobdella robusta</name>
    <name type="common">Californian leech</name>
    <dbReference type="NCBI Taxonomy" id="6412"/>
    <lineage>
        <taxon>Eukaryota</taxon>
        <taxon>Metazoa</taxon>
        <taxon>Spiralia</taxon>
        <taxon>Lophotrochozoa</taxon>
        <taxon>Annelida</taxon>
        <taxon>Clitellata</taxon>
        <taxon>Hirudinea</taxon>
        <taxon>Rhynchobdellida</taxon>
        <taxon>Glossiphoniidae</taxon>
        <taxon>Helobdella</taxon>
    </lineage>
</organism>
<dbReference type="AlphaFoldDB" id="T1F6K4"/>
<reference evidence="2 4" key="2">
    <citation type="journal article" date="2013" name="Nature">
        <title>Insights into bilaterian evolution from three spiralian genomes.</title>
        <authorList>
            <person name="Simakov O."/>
            <person name="Marletaz F."/>
            <person name="Cho S.J."/>
            <person name="Edsinger-Gonzales E."/>
            <person name="Havlak P."/>
            <person name="Hellsten U."/>
            <person name="Kuo D.H."/>
            <person name="Larsson T."/>
            <person name="Lv J."/>
            <person name="Arendt D."/>
            <person name="Savage R."/>
            <person name="Osoegawa K."/>
            <person name="de Jong P."/>
            <person name="Grimwood J."/>
            <person name="Chapman J.A."/>
            <person name="Shapiro H."/>
            <person name="Aerts A."/>
            <person name="Otillar R.P."/>
            <person name="Terry A.Y."/>
            <person name="Boore J.L."/>
            <person name="Grigoriev I.V."/>
            <person name="Lindberg D.R."/>
            <person name="Seaver E.C."/>
            <person name="Weisblat D.A."/>
            <person name="Putnam N.H."/>
            <person name="Rokhsar D.S."/>
        </authorList>
    </citation>
    <scope>NUCLEOTIDE SEQUENCE</scope>
</reference>
<name>T1F6K4_HELRO</name>
<dbReference type="GeneID" id="20204453"/>
<reference evidence="3" key="3">
    <citation type="submission" date="2015-06" db="UniProtKB">
        <authorList>
            <consortium name="EnsemblMetazoa"/>
        </authorList>
    </citation>
    <scope>IDENTIFICATION</scope>
</reference>
<sequence>MASLRTASSCLQRKGCSRASKQQEHQKEMSERPRDDCCSNKVQMLNGDIPNSKSKLFKRCQPYSTMRTEKKTIKIAQNQMRTPQFSKTEVKRCQPYSTMRTEKKTIKIAQNQMRTPQLFILFTRRMYLYTEYIIAIEMFDSAHI</sequence>
<dbReference type="EnsemblMetazoa" id="HelroT173206">
    <property type="protein sequence ID" value="HelroP173206"/>
    <property type="gene ID" value="HelroG173206"/>
</dbReference>
<evidence type="ECO:0000313" key="4">
    <source>
        <dbReference type="Proteomes" id="UP000015101"/>
    </source>
</evidence>
<dbReference type="Proteomes" id="UP000015101">
    <property type="component" value="Unassembled WGS sequence"/>
</dbReference>
<protein>
    <submittedName>
        <fullName evidence="2 3">Uncharacterized protein</fullName>
    </submittedName>
</protein>
<keyword evidence="4" id="KW-1185">Reference proteome</keyword>
<dbReference type="CTD" id="20204453"/>
<dbReference type="RefSeq" id="XP_009018054.1">
    <property type="nucleotide sequence ID" value="XM_009019806.1"/>
</dbReference>
<reference evidence="4" key="1">
    <citation type="submission" date="2012-12" db="EMBL/GenBank/DDBJ databases">
        <authorList>
            <person name="Hellsten U."/>
            <person name="Grimwood J."/>
            <person name="Chapman J.A."/>
            <person name="Shapiro H."/>
            <person name="Aerts A."/>
            <person name="Otillar R.P."/>
            <person name="Terry A.Y."/>
            <person name="Boore J.L."/>
            <person name="Simakov O."/>
            <person name="Marletaz F."/>
            <person name="Cho S.-J."/>
            <person name="Edsinger-Gonzales E."/>
            <person name="Havlak P."/>
            <person name="Kuo D.-H."/>
            <person name="Larsson T."/>
            <person name="Lv J."/>
            <person name="Arendt D."/>
            <person name="Savage R."/>
            <person name="Osoegawa K."/>
            <person name="de Jong P."/>
            <person name="Lindberg D.R."/>
            <person name="Seaver E.C."/>
            <person name="Weisblat D.A."/>
            <person name="Putnam N.H."/>
            <person name="Grigoriev I.V."/>
            <person name="Rokhsar D.S."/>
        </authorList>
    </citation>
    <scope>NUCLEOTIDE SEQUENCE</scope>
</reference>
<feature type="compositionally biased region" description="Basic and acidic residues" evidence="1">
    <location>
        <begin position="21"/>
        <end position="37"/>
    </location>
</feature>
<evidence type="ECO:0000313" key="2">
    <source>
        <dbReference type="EMBL" id="ESO04118.1"/>
    </source>
</evidence>
<dbReference type="KEGG" id="hro:HELRODRAFT_173206"/>
<dbReference type="HOGENOM" id="CLU_1798536_0_0_1"/>
<feature type="region of interest" description="Disordered" evidence="1">
    <location>
        <begin position="14"/>
        <end position="37"/>
    </location>
</feature>
<dbReference type="EMBL" id="KB096551">
    <property type="protein sequence ID" value="ESO04118.1"/>
    <property type="molecule type" value="Genomic_DNA"/>
</dbReference>
<evidence type="ECO:0000313" key="3">
    <source>
        <dbReference type="EnsemblMetazoa" id="HelroP173206"/>
    </source>
</evidence>
<dbReference type="EMBL" id="AMQM01004476">
    <property type="status" value="NOT_ANNOTATED_CDS"/>
    <property type="molecule type" value="Genomic_DNA"/>
</dbReference>
<evidence type="ECO:0000256" key="1">
    <source>
        <dbReference type="SAM" id="MobiDB-lite"/>
    </source>
</evidence>
<dbReference type="InParanoid" id="T1F6K4"/>
<accession>T1F6K4</accession>